<proteinExistence type="predicted"/>
<reference evidence="1 2" key="1">
    <citation type="submission" date="2021-02" db="EMBL/GenBank/DDBJ databases">
        <title>Paenibacillus tianjinensis sp. nov.</title>
        <authorList>
            <person name="Liu H."/>
        </authorList>
    </citation>
    <scope>NUCLEOTIDE SEQUENCE [LARGE SCALE GENOMIC DNA]</scope>
    <source>
        <strain evidence="1 2">TB2019</strain>
    </source>
</reference>
<dbReference type="EMBL" id="CP070969">
    <property type="protein sequence ID" value="QSF44237.1"/>
    <property type="molecule type" value="Genomic_DNA"/>
</dbReference>
<evidence type="ECO:0000313" key="2">
    <source>
        <dbReference type="Proteomes" id="UP000663452"/>
    </source>
</evidence>
<dbReference type="RefSeq" id="WP_206101827.1">
    <property type="nucleotide sequence ID" value="NZ_CP070969.1"/>
</dbReference>
<organism evidence="1 2">
    <name type="scientific">Paenibacillus tianjinensis</name>
    <dbReference type="NCBI Taxonomy" id="2810347"/>
    <lineage>
        <taxon>Bacteria</taxon>
        <taxon>Bacillati</taxon>
        <taxon>Bacillota</taxon>
        <taxon>Bacilli</taxon>
        <taxon>Bacillales</taxon>
        <taxon>Paenibacillaceae</taxon>
        <taxon>Paenibacillus</taxon>
    </lineage>
</organism>
<dbReference type="InterPro" id="IPR027601">
    <property type="entry name" value="Clo7Bot_mod_Cys"/>
</dbReference>
<accession>A0ABX7LE44</accession>
<dbReference type="Proteomes" id="UP000663452">
    <property type="component" value="Chromosome"/>
</dbReference>
<gene>
    <name evidence="1" type="ORF">JRJ22_23950</name>
</gene>
<protein>
    <submittedName>
        <fullName evidence="1">Clo7bot family Cys-rich peptide</fullName>
    </submittedName>
</protein>
<name>A0ABX7LE44_9BACL</name>
<dbReference type="NCBIfam" id="TIGR04333">
    <property type="entry name" value="Clo7Bot_mod_Cys"/>
    <property type="match status" value="1"/>
</dbReference>
<sequence length="40" mass="4513">MKYIIDPKVGYELTYCFACSKQCNNKCNDQVGCSTLCISK</sequence>
<evidence type="ECO:0000313" key="1">
    <source>
        <dbReference type="EMBL" id="QSF44237.1"/>
    </source>
</evidence>
<keyword evidence="2" id="KW-1185">Reference proteome</keyword>